<dbReference type="Proteomes" id="UP000216438">
    <property type="component" value="Chromosome"/>
</dbReference>
<evidence type="ECO:0000313" key="8">
    <source>
        <dbReference type="Proteomes" id="UP000216438"/>
    </source>
</evidence>
<dbReference type="GO" id="GO:0005886">
    <property type="term" value="C:plasma membrane"/>
    <property type="evidence" value="ECO:0007669"/>
    <property type="project" value="UniProtKB-SubCell"/>
</dbReference>
<evidence type="ECO:0000256" key="1">
    <source>
        <dbReference type="ARBA" id="ARBA00004651"/>
    </source>
</evidence>
<keyword evidence="5" id="KW-1133">Transmembrane helix</keyword>
<accession>A0A249DYT0</accession>
<organism evidence="7 8">
    <name type="scientific">Candidatus Hamiltonella defensa</name>
    <name type="common">Bemisia tabaci</name>
    <dbReference type="NCBI Taxonomy" id="672795"/>
    <lineage>
        <taxon>Bacteria</taxon>
        <taxon>Pseudomonadati</taxon>
        <taxon>Pseudomonadota</taxon>
        <taxon>Gammaproteobacteria</taxon>
        <taxon>Enterobacterales</taxon>
        <taxon>Enterobacteriaceae</taxon>
        <taxon>aphid secondary symbionts</taxon>
        <taxon>Candidatus Williamhamiltonella</taxon>
    </lineage>
</organism>
<dbReference type="PRINTS" id="PR00950">
    <property type="entry name" value="TYPE3IMSPROT"/>
</dbReference>
<proteinExistence type="inferred from homology"/>
<dbReference type="RefSeq" id="WP_016857575.1">
    <property type="nucleotide sequence ID" value="NZ_CP016303.1"/>
</dbReference>
<protein>
    <submittedName>
        <fullName evidence="7">EscU/YscU/HrcU family type III secretion system export apparatus switch protein</fullName>
    </submittedName>
</protein>
<evidence type="ECO:0000256" key="6">
    <source>
        <dbReference type="ARBA" id="ARBA00023136"/>
    </source>
</evidence>
<keyword evidence="3" id="KW-1003">Cell membrane</keyword>
<comment type="similarity">
    <text evidence="2">Belongs to the type III secretion exporter family.</text>
</comment>
<sequence length="352" mass="39413">MLEKNEKPTEKRIKESREKGEVIKSVEITSGTQLAIILIYFSLVGPNLVNLMGLLITSSIKKLDKPIDIAVLDLTSEIASVFLQIMGVLGGGLALATILVVMAQVGPLLAIKAIGFKGQHINPISNFKNLVSLRSLFEICKSLFKVILVSLIFAYLLREYAPTFGYLSYCGTHCAFPIFGTLMQWLLGSLLACYVIFGILDYSFQHYNTMKKMKMSREEIKREYKDTDGDPEIKSKRRELQQEIQSGSLSNKVKGSTAVIKNPTHFAVCLFYHPEEAPLPIVLEKGKGTRAQTIIKLAEKFDVPVVENVRLAQMLHNEVNCDEIIPEHLFEPVAAILRFVLNLEYQADDEST</sequence>
<evidence type="ECO:0000256" key="2">
    <source>
        <dbReference type="ARBA" id="ARBA00010690"/>
    </source>
</evidence>
<dbReference type="EMBL" id="CP016303">
    <property type="protein sequence ID" value="ASX26703.1"/>
    <property type="molecule type" value="Genomic_DNA"/>
</dbReference>
<evidence type="ECO:0000256" key="4">
    <source>
        <dbReference type="ARBA" id="ARBA00022692"/>
    </source>
</evidence>
<dbReference type="NCBIfam" id="NF009364">
    <property type="entry name" value="PRK12721.1"/>
    <property type="match status" value="1"/>
</dbReference>
<dbReference type="InterPro" id="IPR006307">
    <property type="entry name" value="BsaZ-like"/>
</dbReference>
<dbReference type="Pfam" id="PF01312">
    <property type="entry name" value="Bac_export_2"/>
    <property type="match status" value="1"/>
</dbReference>
<evidence type="ECO:0000313" key="7">
    <source>
        <dbReference type="EMBL" id="ASX26703.1"/>
    </source>
</evidence>
<keyword evidence="4" id="KW-0812">Transmembrane</keyword>
<dbReference type="AlphaFoldDB" id="A0A249DYT0"/>
<evidence type="ECO:0000256" key="3">
    <source>
        <dbReference type="ARBA" id="ARBA00022475"/>
    </source>
</evidence>
<gene>
    <name evidence="7" type="ORF">BA171_06650</name>
</gene>
<dbReference type="OrthoDB" id="9807950at2"/>
<name>A0A249DYT0_9ENTR</name>
<dbReference type="PANTHER" id="PTHR30531:SF6">
    <property type="entry name" value="SECRETION SYSTEM APPARATUS PROTEIN SSAU"/>
    <property type="match status" value="1"/>
</dbReference>
<dbReference type="PANTHER" id="PTHR30531">
    <property type="entry name" value="FLAGELLAR BIOSYNTHETIC PROTEIN FLHB"/>
    <property type="match status" value="1"/>
</dbReference>
<keyword evidence="6" id="KW-0472">Membrane</keyword>
<reference evidence="8" key="1">
    <citation type="submission" date="2016-06" db="EMBL/GenBank/DDBJ databases">
        <authorList>
            <person name="Chen W."/>
            <person name="Hasegawa D.K."/>
        </authorList>
    </citation>
    <scope>NUCLEOTIDE SEQUENCE [LARGE SCALE GENOMIC DNA]</scope>
    <source>
        <strain evidence="8">MEAM1</strain>
    </source>
</reference>
<dbReference type="InterPro" id="IPR029025">
    <property type="entry name" value="T3SS_substrate_exporter_C"/>
</dbReference>
<dbReference type="SUPFAM" id="SSF160544">
    <property type="entry name" value="EscU C-terminal domain-like"/>
    <property type="match status" value="1"/>
</dbReference>
<dbReference type="NCBIfam" id="TIGR01404">
    <property type="entry name" value="FlhB_rel_III"/>
    <property type="match status" value="1"/>
</dbReference>
<reference evidence="7 8" key="2">
    <citation type="submission" date="2017-09" db="EMBL/GenBank/DDBJ databases">
        <title>The genome of whitefly Bemisia tabaci, a global crop pest, provides novel insights into virus transmission, host adaptation and insecticide resistance.</title>
        <authorList>
            <person name="Kaur N."/>
            <person name="Kliot A."/>
            <person name="Pinheiro P.V."/>
            <person name="Luan J."/>
            <person name="Zheng Y."/>
            <person name="Liu W."/>
            <person name="Sun H."/>
            <person name="Yang X."/>
            <person name="Xu Y."/>
            <person name="Luo Y."/>
            <person name="Kruse A."/>
            <person name="Fisher T.W."/>
            <person name="Nelson D.R."/>
            <person name="Elimelech M."/>
            <person name="MacCoss M."/>
            <person name="Johnson R."/>
            <person name="Cohen E."/>
            <person name="Hunter W.B."/>
            <person name="Brown J.K."/>
            <person name="Jander G."/>
            <person name="Cilia M."/>
            <person name="Douglas A.E."/>
            <person name="Ghanim M."/>
            <person name="Simmons A.M."/>
            <person name="Wintermantel W.M."/>
            <person name="Ling K.-S."/>
            <person name="Fei Z."/>
        </authorList>
    </citation>
    <scope>NUCLEOTIDE SEQUENCE [LARGE SCALE GENOMIC DNA]</scope>
    <source>
        <strain evidence="7 8">MEAM1</strain>
    </source>
</reference>
<dbReference type="GO" id="GO:0009306">
    <property type="term" value="P:protein secretion"/>
    <property type="evidence" value="ECO:0007669"/>
    <property type="project" value="InterPro"/>
</dbReference>
<dbReference type="InterPro" id="IPR006135">
    <property type="entry name" value="T3SS_substrate_exporter"/>
</dbReference>
<evidence type="ECO:0000256" key="5">
    <source>
        <dbReference type="ARBA" id="ARBA00022989"/>
    </source>
</evidence>
<dbReference type="Gene3D" id="3.40.1690.10">
    <property type="entry name" value="secretion proteins EscU"/>
    <property type="match status" value="1"/>
</dbReference>
<comment type="subcellular location">
    <subcellularLocation>
        <location evidence="1">Cell membrane</location>
        <topology evidence="1">Multi-pass membrane protein</topology>
    </subcellularLocation>
</comment>